<feature type="binding site" evidence="1">
    <location>
        <position position="49"/>
    </location>
    <ligand>
        <name>Mg(2+)</name>
        <dbReference type="ChEBI" id="CHEBI:18420"/>
        <label>1</label>
    </ligand>
</feature>
<dbReference type="Pfam" id="PF00586">
    <property type="entry name" value="AIRS"/>
    <property type="match status" value="1"/>
</dbReference>
<keyword evidence="1 4" id="KW-0418">Kinase</keyword>
<feature type="binding site" evidence="1">
    <location>
        <position position="48"/>
    </location>
    <ligand>
        <name>Mg(2+)</name>
        <dbReference type="ChEBI" id="CHEBI:18420"/>
        <label>4</label>
    </ligand>
</feature>
<feature type="domain" description="PurM-like N-terminal" evidence="2">
    <location>
        <begin position="32"/>
        <end position="142"/>
    </location>
</feature>
<dbReference type="InterPro" id="IPR016188">
    <property type="entry name" value="PurM-like_N"/>
</dbReference>
<dbReference type="InterPro" id="IPR006283">
    <property type="entry name" value="ThiL-like"/>
</dbReference>
<feature type="binding site" evidence="1">
    <location>
        <position position="34"/>
    </location>
    <ligand>
        <name>Mg(2+)</name>
        <dbReference type="ChEBI" id="CHEBI:18420"/>
        <label>4</label>
    </ligand>
</feature>
<comment type="caution">
    <text evidence="1">Lacks conserved residue(s) required for the propagation of feature annotation.</text>
</comment>
<dbReference type="EMBL" id="BAABIK010000011">
    <property type="protein sequence ID" value="GAA4941135.1"/>
    <property type="molecule type" value="Genomic_DNA"/>
</dbReference>
<dbReference type="InterPro" id="IPR036676">
    <property type="entry name" value="PurM-like_C_sf"/>
</dbReference>
<dbReference type="InterPro" id="IPR036921">
    <property type="entry name" value="PurM-like_N_sf"/>
</dbReference>
<feature type="binding site" evidence="1">
    <location>
        <position position="235"/>
    </location>
    <ligand>
        <name>Mg(2+)</name>
        <dbReference type="ChEBI" id="CHEBI:18420"/>
        <label>5</label>
    </ligand>
</feature>
<evidence type="ECO:0000313" key="4">
    <source>
        <dbReference type="EMBL" id="GAA4941135.1"/>
    </source>
</evidence>
<comment type="miscellaneous">
    <text evidence="1">Reaction mechanism of ThiL seems to utilize a direct, inline transfer of the gamma-phosphate of ATP to TMP rather than a phosphorylated enzyme intermediate.</text>
</comment>
<feature type="binding site" evidence="1">
    <location>
        <position position="127"/>
    </location>
    <ligand>
        <name>Mg(2+)</name>
        <dbReference type="ChEBI" id="CHEBI:18420"/>
        <label>1</label>
    </ligand>
</feature>
<evidence type="ECO:0000313" key="5">
    <source>
        <dbReference type="Proteomes" id="UP001499993"/>
    </source>
</evidence>
<dbReference type="SUPFAM" id="SSF56042">
    <property type="entry name" value="PurM C-terminal domain-like"/>
    <property type="match status" value="1"/>
</dbReference>
<keyword evidence="1" id="KW-0547">Nucleotide-binding</keyword>
<feature type="binding site" evidence="1">
    <location>
        <position position="234"/>
    </location>
    <ligand>
        <name>ATP</name>
        <dbReference type="ChEBI" id="CHEBI:30616"/>
    </ligand>
</feature>
<organism evidence="4 5">
    <name type="scientific">Streptomonospora halophila</name>
    <dbReference type="NCBI Taxonomy" id="427369"/>
    <lineage>
        <taxon>Bacteria</taxon>
        <taxon>Bacillati</taxon>
        <taxon>Actinomycetota</taxon>
        <taxon>Actinomycetes</taxon>
        <taxon>Streptosporangiales</taxon>
        <taxon>Nocardiopsidaceae</taxon>
        <taxon>Streptomonospora</taxon>
    </lineage>
</organism>
<feature type="binding site" evidence="1">
    <location>
        <position position="232"/>
    </location>
    <ligand>
        <name>Mg(2+)</name>
        <dbReference type="ChEBI" id="CHEBI:18420"/>
        <label>3</label>
    </ligand>
</feature>
<dbReference type="HAMAP" id="MF_02128">
    <property type="entry name" value="TMP_kinase"/>
    <property type="match status" value="1"/>
</dbReference>
<dbReference type="InterPro" id="IPR010918">
    <property type="entry name" value="PurM-like_C_dom"/>
</dbReference>
<feature type="binding site" evidence="1">
    <location>
        <position position="291"/>
    </location>
    <ligand>
        <name>substrate</name>
    </ligand>
</feature>
<keyword evidence="1" id="KW-0460">Magnesium</keyword>
<dbReference type="Pfam" id="PF02769">
    <property type="entry name" value="AIRS_C"/>
    <property type="match status" value="1"/>
</dbReference>
<reference evidence="5" key="1">
    <citation type="journal article" date="2019" name="Int. J. Syst. Evol. Microbiol.">
        <title>The Global Catalogue of Microorganisms (GCM) 10K type strain sequencing project: providing services to taxonomists for standard genome sequencing and annotation.</title>
        <authorList>
            <consortium name="The Broad Institute Genomics Platform"/>
            <consortium name="The Broad Institute Genome Sequencing Center for Infectious Disease"/>
            <person name="Wu L."/>
            <person name="Ma J."/>
        </authorList>
    </citation>
    <scope>NUCLEOTIDE SEQUENCE [LARGE SCALE GENOMIC DNA]</scope>
    <source>
        <strain evidence="5">JCM 18123</strain>
    </source>
</reference>
<feature type="binding site" evidence="1">
    <location>
        <position position="57"/>
    </location>
    <ligand>
        <name>substrate</name>
    </ligand>
</feature>
<evidence type="ECO:0000259" key="2">
    <source>
        <dbReference type="Pfam" id="PF00586"/>
    </source>
</evidence>
<dbReference type="Gene3D" id="3.30.1330.10">
    <property type="entry name" value="PurM-like, N-terminal domain"/>
    <property type="match status" value="1"/>
</dbReference>
<dbReference type="PIRSF" id="PIRSF005303">
    <property type="entry name" value="Thiam_monoph_kin"/>
    <property type="match status" value="1"/>
</dbReference>
<dbReference type="CDD" id="cd02194">
    <property type="entry name" value="ThiL"/>
    <property type="match status" value="1"/>
</dbReference>
<feature type="domain" description="PurM-like C-terminal" evidence="3">
    <location>
        <begin position="157"/>
        <end position="300"/>
    </location>
</feature>
<comment type="pathway">
    <text evidence="1">Cofactor biosynthesis; thiamine diphosphate biosynthesis; thiamine diphosphate from thiamine phosphate: step 1/1.</text>
</comment>
<keyword evidence="5" id="KW-1185">Reference proteome</keyword>
<dbReference type="EC" id="2.7.4.16" evidence="1"/>
<keyword evidence="1" id="KW-0479">Metal-binding</keyword>
<dbReference type="PANTHER" id="PTHR30270:SF0">
    <property type="entry name" value="THIAMINE-MONOPHOSPHATE KINASE"/>
    <property type="match status" value="1"/>
</dbReference>
<comment type="function">
    <text evidence="1">Catalyzes the ATP-dependent phosphorylation of thiamine-monophosphate (TMP) to form thiamine-pyrophosphate (TPP), the active form of vitamin B1.</text>
</comment>
<dbReference type="PANTHER" id="PTHR30270">
    <property type="entry name" value="THIAMINE-MONOPHOSPHATE KINASE"/>
    <property type="match status" value="1"/>
</dbReference>
<feature type="binding site" evidence="1">
    <location>
        <begin position="126"/>
        <end position="127"/>
    </location>
    <ligand>
        <name>ATP</name>
        <dbReference type="ChEBI" id="CHEBI:30616"/>
    </ligand>
</feature>
<sequence>MWSTIGELGEFGLIERVTARFPRTGDVILGPGDDAAIVTAPDRRVVATTDLLVETRHFRREWSSAEDVGRKAAAQNLADIAAMGARPTALLVGLAAPPDLPVDWADGLAEGLRAECAFAGAAVVGGDTVSAGEITVAVTALGDLQGLPAVRRDGALPGDVVAVTGCLGLSSAGFSLLEGGIGGAEDAARVLGLRAPAGGPGWLACLREHRRPRPPYARGPEAAHLGARAMLDVSDGLVQDLGHIARASGVGVDVDSAALVPEPALCEAVALLEELGRPGRTALQRMLFGGEDHALAAAFPPETDLPPQWRPVAAVTAPGAGGPGVTVDGAAAEPQGWEHFR</sequence>
<gene>
    <name evidence="1" type="primary">thiL</name>
    <name evidence="4" type="ORF">GCM10023224_23730</name>
</gene>
<feature type="binding site" evidence="1">
    <location>
        <position position="50"/>
    </location>
    <ligand>
        <name>Mg(2+)</name>
        <dbReference type="ChEBI" id="CHEBI:18420"/>
        <label>2</label>
    </ligand>
</feature>
<name>A0ABP9GII1_9ACTN</name>
<evidence type="ECO:0000259" key="3">
    <source>
        <dbReference type="Pfam" id="PF02769"/>
    </source>
</evidence>
<evidence type="ECO:0000256" key="1">
    <source>
        <dbReference type="HAMAP-Rule" id="MF_02128"/>
    </source>
</evidence>
<dbReference type="GO" id="GO:0016301">
    <property type="term" value="F:kinase activity"/>
    <property type="evidence" value="ECO:0007669"/>
    <property type="project" value="UniProtKB-KW"/>
</dbReference>
<comment type="catalytic activity">
    <reaction evidence="1">
        <text>thiamine phosphate + ATP = thiamine diphosphate + ADP</text>
        <dbReference type="Rhea" id="RHEA:15913"/>
        <dbReference type="ChEBI" id="CHEBI:30616"/>
        <dbReference type="ChEBI" id="CHEBI:37575"/>
        <dbReference type="ChEBI" id="CHEBI:58937"/>
        <dbReference type="ChEBI" id="CHEBI:456216"/>
        <dbReference type="EC" id="2.7.4.16"/>
    </reaction>
</comment>
<dbReference type="NCBIfam" id="NF004351">
    <property type="entry name" value="PRK05731.1-4"/>
    <property type="match status" value="1"/>
</dbReference>
<dbReference type="RefSeq" id="WP_345556625.1">
    <property type="nucleotide sequence ID" value="NZ_BAABIK010000011.1"/>
</dbReference>
<protein>
    <recommendedName>
        <fullName evidence="1">Thiamine-monophosphate kinase</fullName>
        <shortName evidence="1">TMP kinase</shortName>
        <shortName evidence="1">Thiamine-phosphate kinase</shortName>
        <ecNumber evidence="1">2.7.4.16</ecNumber>
    </recommendedName>
</protein>
<accession>A0ABP9GII1</accession>
<dbReference type="Proteomes" id="UP001499993">
    <property type="component" value="Unassembled WGS sequence"/>
</dbReference>
<feature type="binding site" evidence="1">
    <location>
        <position position="152"/>
    </location>
    <ligand>
        <name>ATP</name>
        <dbReference type="ChEBI" id="CHEBI:30616"/>
    </ligand>
</feature>
<feature type="binding site" evidence="1">
    <location>
        <position position="79"/>
    </location>
    <ligand>
        <name>Mg(2+)</name>
        <dbReference type="ChEBI" id="CHEBI:18420"/>
        <label>4</label>
    </ligand>
</feature>
<dbReference type="SUPFAM" id="SSF55326">
    <property type="entry name" value="PurM N-terminal domain-like"/>
    <property type="match status" value="1"/>
</dbReference>
<keyword evidence="1" id="KW-0067">ATP-binding</keyword>
<feature type="binding site" evidence="1">
    <location>
        <position position="50"/>
    </location>
    <ligand>
        <name>Mg(2+)</name>
        <dbReference type="ChEBI" id="CHEBI:18420"/>
        <label>1</label>
    </ligand>
</feature>
<feature type="binding site" evidence="1">
    <location>
        <position position="34"/>
    </location>
    <ligand>
        <name>Mg(2+)</name>
        <dbReference type="ChEBI" id="CHEBI:18420"/>
        <label>3</label>
    </ligand>
</feature>
<proteinExistence type="inferred from homology"/>
<dbReference type="NCBIfam" id="TIGR01379">
    <property type="entry name" value="thiL"/>
    <property type="match status" value="1"/>
</dbReference>
<comment type="caution">
    <text evidence="4">The sequence shown here is derived from an EMBL/GenBank/DDBJ whole genome shotgun (WGS) entry which is preliminary data.</text>
</comment>
<feature type="binding site" evidence="1">
    <location>
        <position position="79"/>
    </location>
    <ligand>
        <name>Mg(2+)</name>
        <dbReference type="ChEBI" id="CHEBI:18420"/>
        <label>3</label>
    </ligand>
</feature>
<feature type="binding site" evidence="1">
    <location>
        <position position="337"/>
    </location>
    <ligand>
        <name>substrate</name>
    </ligand>
</feature>
<comment type="similarity">
    <text evidence="1">Belongs to the thiamine-monophosphate kinase family.</text>
</comment>
<keyword evidence="1" id="KW-0808">Transferase</keyword>
<keyword evidence="1" id="KW-0784">Thiamine biosynthesis</keyword>
<dbReference type="Gene3D" id="3.90.650.10">
    <property type="entry name" value="PurM-like C-terminal domain"/>
    <property type="match status" value="1"/>
</dbReference>
<feature type="binding site" evidence="1">
    <location>
        <position position="79"/>
    </location>
    <ligand>
        <name>Mg(2+)</name>
        <dbReference type="ChEBI" id="CHEBI:18420"/>
        <label>2</label>
    </ligand>
</feature>